<dbReference type="Proteomes" id="UP001143981">
    <property type="component" value="Unassembled WGS sequence"/>
</dbReference>
<feature type="compositionally biased region" description="Basic and acidic residues" evidence="9">
    <location>
        <begin position="115"/>
        <end position="137"/>
    </location>
</feature>
<keyword evidence="6" id="KW-0539">Nucleus</keyword>
<evidence type="ECO:0000256" key="2">
    <source>
        <dbReference type="ARBA" id="ARBA00022723"/>
    </source>
</evidence>
<feature type="region of interest" description="Disordered" evidence="9">
    <location>
        <begin position="56"/>
        <end position="149"/>
    </location>
</feature>
<dbReference type="Gene3D" id="3.30.1490.490">
    <property type="match status" value="1"/>
</dbReference>
<dbReference type="EMBL" id="JANBOI010000128">
    <property type="protein sequence ID" value="KAJ1733592.1"/>
    <property type="molecule type" value="Genomic_DNA"/>
</dbReference>
<organism evidence="11 12">
    <name type="scientific">Coemansia biformis</name>
    <dbReference type="NCBI Taxonomy" id="1286918"/>
    <lineage>
        <taxon>Eukaryota</taxon>
        <taxon>Fungi</taxon>
        <taxon>Fungi incertae sedis</taxon>
        <taxon>Zoopagomycota</taxon>
        <taxon>Kickxellomycotina</taxon>
        <taxon>Kickxellomycetes</taxon>
        <taxon>Kickxellales</taxon>
        <taxon>Kickxellaceae</taxon>
        <taxon>Coemansia</taxon>
    </lineage>
</organism>
<evidence type="ECO:0000256" key="5">
    <source>
        <dbReference type="ARBA" id="ARBA00022833"/>
    </source>
</evidence>
<name>A0A9W8CY23_9FUNG</name>
<evidence type="ECO:0000313" key="12">
    <source>
        <dbReference type="Proteomes" id="UP001143981"/>
    </source>
</evidence>
<dbReference type="PROSITE" id="PS51804">
    <property type="entry name" value="ZF_C2HC_LYAR"/>
    <property type="match status" value="2"/>
</dbReference>
<dbReference type="InterPro" id="IPR036236">
    <property type="entry name" value="Znf_C2H2_sf"/>
</dbReference>
<protein>
    <recommendedName>
        <fullName evidence="10">Zinc finger C2H2 LYAR-type domain-containing protein</fullName>
    </recommendedName>
</protein>
<keyword evidence="12" id="KW-1185">Reference proteome</keyword>
<evidence type="ECO:0000256" key="9">
    <source>
        <dbReference type="SAM" id="MobiDB-lite"/>
    </source>
</evidence>
<dbReference type="GO" id="GO:0005730">
    <property type="term" value="C:nucleolus"/>
    <property type="evidence" value="ECO:0007669"/>
    <property type="project" value="TreeGrafter"/>
</dbReference>
<evidence type="ECO:0000313" key="11">
    <source>
        <dbReference type="EMBL" id="KAJ1733592.1"/>
    </source>
</evidence>
<evidence type="ECO:0000256" key="1">
    <source>
        <dbReference type="ARBA" id="ARBA00004123"/>
    </source>
</evidence>
<dbReference type="SUPFAM" id="SSF57667">
    <property type="entry name" value="beta-beta-alpha zinc fingers"/>
    <property type="match status" value="2"/>
</dbReference>
<keyword evidence="4 8" id="KW-0863">Zinc-finger</keyword>
<dbReference type="GO" id="GO:0008270">
    <property type="term" value="F:zinc ion binding"/>
    <property type="evidence" value="ECO:0007669"/>
    <property type="project" value="UniProtKB-KW"/>
</dbReference>
<dbReference type="InterPro" id="IPR014898">
    <property type="entry name" value="Znf_C2H2_LYAR"/>
</dbReference>
<evidence type="ECO:0000256" key="4">
    <source>
        <dbReference type="ARBA" id="ARBA00022771"/>
    </source>
</evidence>
<dbReference type="OrthoDB" id="21474at2759"/>
<evidence type="ECO:0000259" key="10">
    <source>
        <dbReference type="Pfam" id="PF08790"/>
    </source>
</evidence>
<comment type="subcellular location">
    <subcellularLocation>
        <location evidence="1">Nucleus</location>
    </subcellularLocation>
</comment>
<dbReference type="Pfam" id="PF08790">
    <property type="entry name" value="zf-LYAR"/>
    <property type="match status" value="1"/>
</dbReference>
<feature type="domain" description="Zinc finger C2H2 LYAR-type" evidence="10">
    <location>
        <begin position="30"/>
        <end position="57"/>
    </location>
</feature>
<accession>A0A9W8CY23</accession>
<gene>
    <name evidence="11" type="ORF">LPJ61_001484</name>
</gene>
<evidence type="ECO:0000256" key="7">
    <source>
        <dbReference type="ARBA" id="ARBA00061084"/>
    </source>
</evidence>
<evidence type="ECO:0000256" key="6">
    <source>
        <dbReference type="ARBA" id="ARBA00023242"/>
    </source>
</evidence>
<evidence type="ECO:0000256" key="8">
    <source>
        <dbReference type="PROSITE-ProRule" id="PRU01145"/>
    </source>
</evidence>
<dbReference type="GO" id="GO:0000122">
    <property type="term" value="P:negative regulation of transcription by RNA polymerase II"/>
    <property type="evidence" value="ECO:0007669"/>
    <property type="project" value="TreeGrafter"/>
</dbReference>
<dbReference type="GO" id="GO:0003677">
    <property type="term" value="F:DNA binding"/>
    <property type="evidence" value="ECO:0007669"/>
    <property type="project" value="InterPro"/>
</dbReference>
<dbReference type="AlphaFoldDB" id="A0A9W8CY23"/>
<comment type="similarity">
    <text evidence="7">Belongs to the UPF0743 family.</text>
</comment>
<dbReference type="GO" id="GO:0006364">
    <property type="term" value="P:rRNA processing"/>
    <property type="evidence" value="ECO:0007669"/>
    <property type="project" value="TreeGrafter"/>
</dbReference>
<sequence length="220" mass="23372">MVSFVCNYCQETLKKAKLDPHAQRCRNASFSCIDCNVDFAGTTYRQHTSCISETEKYQGKMKKAKPASQGGRPAPPPPTNAPQSTVDQLTARARQMERADADPQSNGAATTASSAEKRRSDGTGKSDSKRKREDKADGGSQAAADWETADLPTDAVEALAGAVAHVCAHEPGTAFGELKRKCIRMVAKHPRATLSKSDAKAAFDKAVLAALSNGTVSLST</sequence>
<evidence type="ECO:0000256" key="3">
    <source>
        <dbReference type="ARBA" id="ARBA00022737"/>
    </source>
</evidence>
<keyword evidence="2" id="KW-0479">Metal-binding</keyword>
<keyword evidence="5" id="KW-0862">Zinc</keyword>
<dbReference type="PANTHER" id="PTHR13100:SF10">
    <property type="entry name" value="CELL GROWTH-REGULATING NUCLEOLAR PROTEIN"/>
    <property type="match status" value="1"/>
</dbReference>
<reference evidence="11" key="1">
    <citation type="submission" date="2022-07" db="EMBL/GenBank/DDBJ databases">
        <title>Phylogenomic reconstructions and comparative analyses of Kickxellomycotina fungi.</title>
        <authorList>
            <person name="Reynolds N.K."/>
            <person name="Stajich J.E."/>
            <person name="Barry K."/>
            <person name="Grigoriev I.V."/>
            <person name="Crous P."/>
            <person name="Smith M.E."/>
        </authorList>
    </citation>
    <scope>NUCLEOTIDE SEQUENCE</scope>
    <source>
        <strain evidence="11">BCRC 34381</strain>
    </source>
</reference>
<dbReference type="InterPro" id="IPR039999">
    <property type="entry name" value="LYAR"/>
</dbReference>
<dbReference type="FunFam" id="3.30.1490.490:FF:000001">
    <property type="entry name" value="cell growth-regulating nucleolar protein-like"/>
    <property type="match status" value="1"/>
</dbReference>
<feature type="compositionally biased region" description="Polar residues" evidence="9">
    <location>
        <begin position="103"/>
        <end position="114"/>
    </location>
</feature>
<proteinExistence type="inferred from homology"/>
<comment type="caution">
    <text evidence="11">The sequence shown here is derived from an EMBL/GenBank/DDBJ whole genome shotgun (WGS) entry which is preliminary data.</text>
</comment>
<keyword evidence="3" id="KW-0677">Repeat</keyword>
<dbReference type="PANTHER" id="PTHR13100">
    <property type="entry name" value="CELL GROWTH-REGULATING NUCLEOLAR PROTEIN LYAR"/>
    <property type="match status" value="1"/>
</dbReference>